<dbReference type="Gene3D" id="2.60.120.620">
    <property type="entry name" value="q2cbj1_9rhob like domain"/>
    <property type="match status" value="1"/>
</dbReference>
<dbReference type="PaxDb" id="2903-EOD40839"/>
<dbReference type="InterPro" id="IPR006620">
    <property type="entry name" value="Pro_4_hyd_alph"/>
</dbReference>
<dbReference type="GO" id="GO:0031418">
    <property type="term" value="F:L-ascorbic acid binding"/>
    <property type="evidence" value="ECO:0007669"/>
    <property type="project" value="InterPro"/>
</dbReference>
<evidence type="ECO:0000259" key="6">
    <source>
        <dbReference type="SMART" id="SM00702"/>
    </source>
</evidence>
<keyword evidence="2" id="KW-0479">Metal-binding</keyword>
<evidence type="ECO:0000313" key="8">
    <source>
        <dbReference type="Proteomes" id="UP000013827"/>
    </source>
</evidence>
<dbReference type="InterPro" id="IPR045054">
    <property type="entry name" value="P4HA-like"/>
</dbReference>
<comment type="cofactor">
    <cofactor evidence="1">
        <name>L-ascorbate</name>
        <dbReference type="ChEBI" id="CHEBI:38290"/>
    </cofactor>
</comment>
<evidence type="ECO:0000256" key="3">
    <source>
        <dbReference type="ARBA" id="ARBA00022964"/>
    </source>
</evidence>
<dbReference type="RefSeq" id="XP_005793268.1">
    <property type="nucleotide sequence ID" value="XM_005793211.1"/>
</dbReference>
<accession>A0A0D3KYK4</accession>
<dbReference type="SMART" id="SM00702">
    <property type="entry name" value="P4Hc"/>
    <property type="match status" value="1"/>
</dbReference>
<dbReference type="EnsemblProtists" id="EOD40839">
    <property type="protein sequence ID" value="EOD40839"/>
    <property type="gene ID" value="EMIHUDRAFT_222190"/>
</dbReference>
<dbReference type="PANTHER" id="PTHR10869">
    <property type="entry name" value="PROLYL 4-HYDROXYLASE ALPHA SUBUNIT"/>
    <property type="match status" value="1"/>
</dbReference>
<name>A0A0D3KYK4_EMIH1</name>
<dbReference type="Pfam" id="PF13640">
    <property type="entry name" value="2OG-FeII_Oxy_3"/>
    <property type="match status" value="1"/>
</dbReference>
<proteinExistence type="predicted"/>
<evidence type="ECO:0000256" key="1">
    <source>
        <dbReference type="ARBA" id="ARBA00001961"/>
    </source>
</evidence>
<evidence type="ECO:0000256" key="4">
    <source>
        <dbReference type="ARBA" id="ARBA00023002"/>
    </source>
</evidence>
<reference evidence="8" key="1">
    <citation type="journal article" date="2013" name="Nature">
        <title>Pan genome of the phytoplankton Emiliania underpins its global distribution.</title>
        <authorList>
            <person name="Read B.A."/>
            <person name="Kegel J."/>
            <person name="Klute M.J."/>
            <person name="Kuo A."/>
            <person name="Lefebvre S.C."/>
            <person name="Maumus F."/>
            <person name="Mayer C."/>
            <person name="Miller J."/>
            <person name="Monier A."/>
            <person name="Salamov A."/>
            <person name="Young J."/>
            <person name="Aguilar M."/>
            <person name="Claverie J.M."/>
            <person name="Frickenhaus S."/>
            <person name="Gonzalez K."/>
            <person name="Herman E.K."/>
            <person name="Lin Y.C."/>
            <person name="Napier J."/>
            <person name="Ogata H."/>
            <person name="Sarno A.F."/>
            <person name="Shmutz J."/>
            <person name="Schroeder D."/>
            <person name="de Vargas C."/>
            <person name="Verret F."/>
            <person name="von Dassow P."/>
            <person name="Valentin K."/>
            <person name="Van de Peer Y."/>
            <person name="Wheeler G."/>
            <person name="Dacks J.B."/>
            <person name="Delwiche C.F."/>
            <person name="Dyhrman S.T."/>
            <person name="Glockner G."/>
            <person name="John U."/>
            <person name="Richards T."/>
            <person name="Worden A.Z."/>
            <person name="Zhang X."/>
            <person name="Grigoriev I.V."/>
            <person name="Allen A.E."/>
            <person name="Bidle K."/>
            <person name="Borodovsky M."/>
            <person name="Bowler C."/>
            <person name="Brownlee C."/>
            <person name="Cock J.M."/>
            <person name="Elias M."/>
            <person name="Gladyshev V.N."/>
            <person name="Groth M."/>
            <person name="Guda C."/>
            <person name="Hadaegh A."/>
            <person name="Iglesias-Rodriguez M.D."/>
            <person name="Jenkins J."/>
            <person name="Jones B.M."/>
            <person name="Lawson T."/>
            <person name="Leese F."/>
            <person name="Lindquist E."/>
            <person name="Lobanov A."/>
            <person name="Lomsadze A."/>
            <person name="Malik S.B."/>
            <person name="Marsh M.E."/>
            <person name="Mackinder L."/>
            <person name="Mock T."/>
            <person name="Mueller-Roeber B."/>
            <person name="Pagarete A."/>
            <person name="Parker M."/>
            <person name="Probert I."/>
            <person name="Quesneville H."/>
            <person name="Raines C."/>
            <person name="Rensing S.A."/>
            <person name="Riano-Pachon D.M."/>
            <person name="Richier S."/>
            <person name="Rokitta S."/>
            <person name="Shiraiwa Y."/>
            <person name="Soanes D.M."/>
            <person name="van der Giezen M."/>
            <person name="Wahlund T.M."/>
            <person name="Williams B."/>
            <person name="Wilson W."/>
            <person name="Wolfe G."/>
            <person name="Wurch L.L."/>
        </authorList>
    </citation>
    <scope>NUCLEOTIDE SEQUENCE</scope>
</reference>
<evidence type="ECO:0000313" key="7">
    <source>
        <dbReference type="EnsemblProtists" id="EOD40839"/>
    </source>
</evidence>
<dbReference type="GeneID" id="17286109"/>
<organism evidence="7 8">
    <name type="scientific">Emiliania huxleyi (strain CCMP1516)</name>
    <dbReference type="NCBI Taxonomy" id="280463"/>
    <lineage>
        <taxon>Eukaryota</taxon>
        <taxon>Haptista</taxon>
        <taxon>Haptophyta</taxon>
        <taxon>Prymnesiophyceae</taxon>
        <taxon>Isochrysidales</taxon>
        <taxon>Noelaerhabdaceae</taxon>
        <taxon>Emiliania</taxon>
    </lineage>
</organism>
<dbReference type="InterPro" id="IPR044862">
    <property type="entry name" value="Pro_4_hyd_alph_FE2OG_OXY"/>
</dbReference>
<keyword evidence="8" id="KW-1185">Reference proteome</keyword>
<sequence length="258" mass="28001">MSDEVLRDFLSAHSLAHLAPALLDEELTVRLLRTMSNDFPGLRRVHASPPVYLVKGFLPAAECAALTRTGVPLLLRSRTDGGVSAGRTSDSIFLTSGCADACAPSLLARNLQTTLPVTAERLDTGLPRSRMEEPQLARYGAGQRDGEAGHAAGPGLRLATVLVYLTSLASGGETDFPRLGLRVRPRRGCALVFFPASEDWLDGLPCPDSLHAALPVPSGEGEKWICTVWEGWDEQAHNHPVFRYLKLNCARSELPRQR</sequence>
<keyword evidence="5" id="KW-0408">Iron</keyword>
<dbReference type="Proteomes" id="UP000013827">
    <property type="component" value="Unassembled WGS sequence"/>
</dbReference>
<dbReference type="PANTHER" id="PTHR10869:SF229">
    <property type="entry name" value="PROLYL 4-HYDROXYLASE ALPHA SUBUNIT DOMAIN-CONTAINING PROTEIN"/>
    <property type="match status" value="1"/>
</dbReference>
<keyword evidence="3" id="KW-0223">Dioxygenase</keyword>
<dbReference type="OMA" id="WVSQIWI"/>
<keyword evidence="4" id="KW-0560">Oxidoreductase</keyword>
<dbReference type="eggNOG" id="KOG1591">
    <property type="taxonomic scope" value="Eukaryota"/>
</dbReference>
<evidence type="ECO:0000256" key="2">
    <source>
        <dbReference type="ARBA" id="ARBA00022723"/>
    </source>
</evidence>
<dbReference type="KEGG" id="ehx:EMIHUDRAFT_222190"/>
<dbReference type="GO" id="GO:0004656">
    <property type="term" value="F:procollagen-proline 4-dioxygenase activity"/>
    <property type="evidence" value="ECO:0007669"/>
    <property type="project" value="TreeGrafter"/>
</dbReference>
<dbReference type="STRING" id="2903.R1G4Q2"/>
<dbReference type="AlphaFoldDB" id="A0A0D3KYK4"/>
<dbReference type="GO" id="GO:0005506">
    <property type="term" value="F:iron ion binding"/>
    <property type="evidence" value="ECO:0007669"/>
    <property type="project" value="InterPro"/>
</dbReference>
<evidence type="ECO:0000256" key="5">
    <source>
        <dbReference type="ARBA" id="ARBA00023004"/>
    </source>
</evidence>
<dbReference type="GO" id="GO:0005783">
    <property type="term" value="C:endoplasmic reticulum"/>
    <property type="evidence" value="ECO:0007669"/>
    <property type="project" value="TreeGrafter"/>
</dbReference>
<feature type="domain" description="Prolyl 4-hydroxylase alpha subunit" evidence="6">
    <location>
        <begin position="49"/>
        <end position="231"/>
    </location>
</feature>
<dbReference type="HOGENOM" id="CLU_1079379_0_0_1"/>
<protein>
    <recommendedName>
        <fullName evidence="6">Prolyl 4-hydroxylase alpha subunit domain-containing protein</fullName>
    </recommendedName>
</protein>
<reference evidence="7" key="2">
    <citation type="submission" date="2024-10" db="UniProtKB">
        <authorList>
            <consortium name="EnsemblProtists"/>
        </authorList>
    </citation>
    <scope>IDENTIFICATION</scope>
</reference>